<evidence type="ECO:0000313" key="5">
    <source>
        <dbReference type="EMBL" id="CDK28129.1"/>
    </source>
</evidence>
<dbReference type="AlphaFoldDB" id="W6MNA0"/>
<dbReference type="GeneID" id="34521507"/>
<dbReference type="Gene3D" id="2.40.50.140">
    <property type="entry name" value="Nucleic acid-binding proteins"/>
    <property type="match status" value="1"/>
</dbReference>
<dbReference type="HOGENOM" id="CLU_009710_6_4_1"/>
<gene>
    <name evidence="5" type="ORF">KUCA_T00004110001</name>
</gene>
<keyword evidence="2 3" id="KW-0694">RNA-binding</keyword>
<keyword evidence="6" id="KW-1185">Reference proteome</keyword>
<dbReference type="PANTHER" id="PTHR11586:SF33">
    <property type="entry name" value="AMINOACYL TRNA SYNTHASE COMPLEX-INTERACTING MULTIFUNCTIONAL PROTEIN 1"/>
    <property type="match status" value="1"/>
</dbReference>
<evidence type="ECO:0000256" key="3">
    <source>
        <dbReference type="PROSITE-ProRule" id="PRU00209"/>
    </source>
</evidence>
<dbReference type="RefSeq" id="XP_022460119.1">
    <property type="nucleotide sequence ID" value="XM_022600811.1"/>
</dbReference>
<proteinExistence type="predicted"/>
<dbReference type="PROSITE" id="PS50886">
    <property type="entry name" value="TRBD"/>
    <property type="match status" value="1"/>
</dbReference>
<dbReference type="STRING" id="1382522.W6MNA0"/>
<dbReference type="Proteomes" id="UP000019384">
    <property type="component" value="Unassembled WGS sequence"/>
</dbReference>
<sequence length="207" mass="22527">MLARGLRLFIPVSRCSSSFRLASGTAKSAESKPSALSPSLLNLKVGQIVDIKQHENADSLYVSKIQINEAIPPTILQVCSGLVNYVPMETLRGMRVALVMNLKPSKMRGEVSEAMLLAAEKIVDGKTLVEPVLAPSVELGSRLRFESGTAEEPPRIKPKNLPLIFQNVRTDSEGVVVYVDENGVTHSLKTDSGEMARVKRLFDAGVR</sequence>
<dbReference type="EMBL" id="HG793129">
    <property type="protein sequence ID" value="CDK28129.1"/>
    <property type="molecule type" value="Genomic_DNA"/>
</dbReference>
<accession>W6MNA0</accession>
<evidence type="ECO:0000256" key="2">
    <source>
        <dbReference type="ARBA" id="ARBA00022884"/>
    </source>
</evidence>
<reference evidence="5" key="2">
    <citation type="submission" date="2014-02" db="EMBL/GenBank/DDBJ databases">
        <title>Complete DNA sequence of /Kuraishia capsulata/ illustrates novel genomic features among budding yeasts (/Saccharomycotina/).</title>
        <authorList>
            <person name="Morales L."/>
            <person name="Noel B."/>
            <person name="Porcel B."/>
            <person name="Marcet-Houben M."/>
            <person name="Hullo M-F."/>
            <person name="Sacerdot C."/>
            <person name="Tekaia F."/>
            <person name="Leh-Louis V."/>
            <person name="Despons L."/>
            <person name="Khanna V."/>
            <person name="Aury J-M."/>
            <person name="Barbe V."/>
            <person name="Couloux A."/>
            <person name="Labadie K."/>
            <person name="Pelletier E."/>
            <person name="Souciet J-L."/>
            <person name="Boekhout T."/>
            <person name="Gabaldon T."/>
            <person name="Wincker P."/>
            <person name="Dujon B."/>
        </authorList>
    </citation>
    <scope>NUCLEOTIDE SEQUENCE</scope>
    <source>
        <strain evidence="5">CBS 1993</strain>
    </source>
</reference>
<feature type="domain" description="TRNA-binding" evidence="4">
    <location>
        <begin position="37"/>
        <end position="144"/>
    </location>
</feature>
<evidence type="ECO:0000313" key="6">
    <source>
        <dbReference type="Proteomes" id="UP000019384"/>
    </source>
</evidence>
<evidence type="ECO:0000256" key="1">
    <source>
        <dbReference type="ARBA" id="ARBA00022555"/>
    </source>
</evidence>
<reference evidence="5" key="1">
    <citation type="submission" date="2013-12" db="EMBL/GenBank/DDBJ databases">
        <authorList>
            <person name="Genoscope - CEA"/>
        </authorList>
    </citation>
    <scope>NUCLEOTIDE SEQUENCE</scope>
    <source>
        <strain evidence="5">CBS 1993</strain>
    </source>
</reference>
<dbReference type="InterPro" id="IPR051270">
    <property type="entry name" value="Tyrosine-tRNA_ligase_regulator"/>
</dbReference>
<name>W6MNA0_9ASCO</name>
<keyword evidence="1 3" id="KW-0820">tRNA-binding</keyword>
<dbReference type="OrthoDB" id="19141at2759"/>
<evidence type="ECO:0000259" key="4">
    <source>
        <dbReference type="PROSITE" id="PS50886"/>
    </source>
</evidence>
<dbReference type="PANTHER" id="PTHR11586">
    <property type="entry name" value="TRNA-AMINOACYLATION COFACTOR ARC1 FAMILY MEMBER"/>
    <property type="match status" value="1"/>
</dbReference>
<dbReference type="GO" id="GO:0000049">
    <property type="term" value="F:tRNA binding"/>
    <property type="evidence" value="ECO:0007669"/>
    <property type="project" value="UniProtKB-UniRule"/>
</dbReference>
<dbReference type="InterPro" id="IPR002547">
    <property type="entry name" value="tRNA-bd_dom"/>
</dbReference>
<dbReference type="SUPFAM" id="SSF50249">
    <property type="entry name" value="Nucleic acid-binding proteins"/>
    <property type="match status" value="1"/>
</dbReference>
<protein>
    <recommendedName>
        <fullName evidence="4">tRNA-binding domain-containing protein</fullName>
    </recommendedName>
</protein>
<organism evidence="5 6">
    <name type="scientific">Kuraishia capsulata CBS 1993</name>
    <dbReference type="NCBI Taxonomy" id="1382522"/>
    <lineage>
        <taxon>Eukaryota</taxon>
        <taxon>Fungi</taxon>
        <taxon>Dikarya</taxon>
        <taxon>Ascomycota</taxon>
        <taxon>Saccharomycotina</taxon>
        <taxon>Pichiomycetes</taxon>
        <taxon>Pichiales</taxon>
        <taxon>Pichiaceae</taxon>
        <taxon>Kuraishia</taxon>
    </lineage>
</organism>
<dbReference type="InterPro" id="IPR012340">
    <property type="entry name" value="NA-bd_OB-fold"/>
</dbReference>
<dbReference type="Pfam" id="PF01588">
    <property type="entry name" value="tRNA_bind"/>
    <property type="match status" value="1"/>
</dbReference>